<keyword evidence="5" id="KW-0812">Transmembrane</keyword>
<keyword evidence="5" id="KW-1133">Transmembrane helix</keyword>
<name>A0A2H1FDH8_9ARCH</name>
<dbReference type="Gene3D" id="3.40.390.10">
    <property type="entry name" value="Collagenase (Catalytic Domain)"/>
    <property type="match status" value="1"/>
</dbReference>
<gene>
    <name evidence="7" type="ORF">NCS_10625</name>
</gene>
<proteinExistence type="predicted"/>
<dbReference type="Proteomes" id="UP000230607">
    <property type="component" value="Chromosome 1"/>
</dbReference>
<keyword evidence="4" id="KW-0862">Zinc</keyword>
<dbReference type="EMBL" id="LT841358">
    <property type="protein sequence ID" value="SMH70818.1"/>
    <property type="molecule type" value="Genomic_DNA"/>
</dbReference>
<organism evidence="7 8">
    <name type="scientific">Candidatus Nitrosotalea okcheonensis</name>
    <dbReference type="NCBI Taxonomy" id="1903276"/>
    <lineage>
        <taxon>Archaea</taxon>
        <taxon>Nitrososphaerota</taxon>
        <taxon>Nitrososphaeria</taxon>
        <taxon>Nitrosotaleales</taxon>
        <taxon>Nitrosotaleaceae</taxon>
        <taxon>Nitrosotalea</taxon>
    </lineage>
</organism>
<keyword evidence="5" id="KW-0472">Membrane</keyword>
<dbReference type="Pfam" id="PF00413">
    <property type="entry name" value="Peptidase_M10"/>
    <property type="match status" value="1"/>
</dbReference>
<dbReference type="GO" id="GO:0031012">
    <property type="term" value="C:extracellular matrix"/>
    <property type="evidence" value="ECO:0007669"/>
    <property type="project" value="InterPro"/>
</dbReference>
<evidence type="ECO:0000256" key="1">
    <source>
        <dbReference type="ARBA" id="ARBA00022670"/>
    </source>
</evidence>
<dbReference type="GO" id="GO:0006508">
    <property type="term" value="P:proteolysis"/>
    <property type="evidence" value="ECO:0007669"/>
    <property type="project" value="UniProtKB-KW"/>
</dbReference>
<evidence type="ECO:0000259" key="6">
    <source>
        <dbReference type="Pfam" id="PF00413"/>
    </source>
</evidence>
<keyword evidence="3" id="KW-0378">Hydrolase</keyword>
<feature type="transmembrane region" description="Helical" evidence="5">
    <location>
        <begin position="85"/>
        <end position="105"/>
    </location>
</feature>
<evidence type="ECO:0000256" key="4">
    <source>
        <dbReference type="ARBA" id="ARBA00022833"/>
    </source>
</evidence>
<dbReference type="AlphaFoldDB" id="A0A2H1FDH8"/>
<reference evidence="8" key="1">
    <citation type="submission" date="2017-03" db="EMBL/GenBank/DDBJ databases">
        <authorList>
            <person name="Herbold C."/>
        </authorList>
    </citation>
    <scope>NUCLEOTIDE SEQUENCE [LARGE SCALE GENOMIC DNA]</scope>
</reference>
<evidence type="ECO:0000256" key="3">
    <source>
        <dbReference type="ARBA" id="ARBA00022801"/>
    </source>
</evidence>
<dbReference type="GO" id="GO:0004222">
    <property type="term" value="F:metalloendopeptidase activity"/>
    <property type="evidence" value="ECO:0007669"/>
    <property type="project" value="InterPro"/>
</dbReference>
<dbReference type="InterPro" id="IPR001818">
    <property type="entry name" value="Pept_M10_metallopeptidase"/>
</dbReference>
<evidence type="ECO:0000313" key="7">
    <source>
        <dbReference type="EMBL" id="SMH70818.1"/>
    </source>
</evidence>
<protein>
    <submittedName>
        <fullName evidence="7">Peptidase M10A and M12B matrixin and adamalysin</fullName>
    </submittedName>
</protein>
<evidence type="ECO:0000256" key="5">
    <source>
        <dbReference type="SAM" id="Phobius"/>
    </source>
</evidence>
<accession>A0A2H1FDH8</accession>
<feature type="domain" description="Peptidase M10 metallopeptidase" evidence="6">
    <location>
        <begin position="267"/>
        <end position="317"/>
    </location>
</feature>
<dbReference type="InterPro" id="IPR024079">
    <property type="entry name" value="MetalloPept_cat_dom_sf"/>
</dbReference>
<keyword evidence="1" id="KW-0645">Protease</keyword>
<sequence length="330" mass="37295">MTQRMQTRENSIKHLRSHLEHLTNELNKTTEYIQLLELQDEVKSEKEQLDFEPKQEISELLQKQNMVSHEIILVKKRIQKLSAKAILKVELLILPIVVILLFFVAENYVIQPSGTDSHIKTRYVTENLQGGTLNDFKYWNISTQMPLVVNIENSAKVSNQKINAVEKSIMSTETMSGDTSQAYHSNSGITKYFIGWQGALQATSHTKHYIPERFNIIQSPNGDGQIVITLSTIKNTDGYNGITKTIVSGNQILKVFITIYDAGNLTDTQIESIVRHEFGHALGLPSTSNMEDLMRESISTDNSYISECDINALEKLYNGTKPPSDFCNIA</sequence>
<evidence type="ECO:0000313" key="8">
    <source>
        <dbReference type="Proteomes" id="UP000230607"/>
    </source>
</evidence>
<dbReference type="OrthoDB" id="9634at2157"/>
<dbReference type="GO" id="GO:0008270">
    <property type="term" value="F:zinc ion binding"/>
    <property type="evidence" value="ECO:0007669"/>
    <property type="project" value="InterPro"/>
</dbReference>
<evidence type="ECO:0000256" key="2">
    <source>
        <dbReference type="ARBA" id="ARBA00022723"/>
    </source>
</evidence>
<dbReference type="SUPFAM" id="SSF55486">
    <property type="entry name" value="Metalloproteases ('zincins'), catalytic domain"/>
    <property type="match status" value="1"/>
</dbReference>
<keyword evidence="8" id="KW-1185">Reference proteome</keyword>
<keyword evidence="2" id="KW-0479">Metal-binding</keyword>
<dbReference type="RefSeq" id="WP_157926889.1">
    <property type="nucleotide sequence ID" value="NZ_LT841358.1"/>
</dbReference>